<reference evidence="1 2" key="1">
    <citation type="submission" date="2019-06" db="EMBL/GenBank/DDBJ databases">
        <title>Sequencing the genomes of 1000 actinobacteria strains.</title>
        <authorList>
            <person name="Klenk H.-P."/>
        </authorList>
    </citation>
    <scope>NUCLEOTIDE SEQUENCE [LARGE SCALE GENOMIC DNA]</scope>
    <source>
        <strain evidence="1 2">DSM 10596</strain>
    </source>
</reference>
<evidence type="ECO:0000313" key="2">
    <source>
        <dbReference type="Proteomes" id="UP000316181"/>
    </source>
</evidence>
<organism evidence="1 2">
    <name type="scientific">Rarobacter incanus</name>
    <dbReference type="NCBI Taxonomy" id="153494"/>
    <lineage>
        <taxon>Bacteria</taxon>
        <taxon>Bacillati</taxon>
        <taxon>Actinomycetota</taxon>
        <taxon>Actinomycetes</taxon>
        <taxon>Micrococcales</taxon>
        <taxon>Rarobacteraceae</taxon>
        <taxon>Rarobacter</taxon>
    </lineage>
</organism>
<protein>
    <submittedName>
        <fullName evidence="1">Uncharacterized protein</fullName>
    </submittedName>
</protein>
<dbReference type="EMBL" id="VFNV01000001">
    <property type="protein sequence ID" value="TQK76541.1"/>
    <property type="molecule type" value="Genomic_DNA"/>
</dbReference>
<name>A0A542SPJ5_9MICO</name>
<keyword evidence="2" id="KW-1185">Reference proteome</keyword>
<comment type="caution">
    <text evidence="1">The sequence shown here is derived from an EMBL/GenBank/DDBJ whole genome shotgun (WGS) entry which is preliminary data.</text>
</comment>
<gene>
    <name evidence="1" type="ORF">FB389_1224</name>
</gene>
<sequence>MQVGWRSAGTWSSNGNGAGSYSQLEELRAGASLRLESLLILMMLV</sequence>
<dbReference type="AlphaFoldDB" id="A0A542SPJ5"/>
<proteinExistence type="predicted"/>
<dbReference type="Proteomes" id="UP000316181">
    <property type="component" value="Unassembled WGS sequence"/>
</dbReference>
<accession>A0A542SPJ5</accession>
<evidence type="ECO:0000313" key="1">
    <source>
        <dbReference type="EMBL" id="TQK76541.1"/>
    </source>
</evidence>